<dbReference type="PROSITE" id="PS50013">
    <property type="entry name" value="CHROMO_2"/>
    <property type="match status" value="1"/>
</dbReference>
<dbReference type="AlphaFoldDB" id="A0AAV8RKC0"/>
<dbReference type="InterPro" id="IPR036397">
    <property type="entry name" value="RNaseH_sf"/>
</dbReference>
<dbReference type="PANTHER" id="PTHR37984">
    <property type="entry name" value="PROTEIN CBG26694"/>
    <property type="match status" value="1"/>
</dbReference>
<name>A0AAV8RKC0_ENSVE</name>
<dbReference type="EMBL" id="JAQQAF010000003">
    <property type="protein sequence ID" value="KAJ8499646.1"/>
    <property type="molecule type" value="Genomic_DNA"/>
</dbReference>
<feature type="domain" description="Chromo" evidence="1">
    <location>
        <begin position="299"/>
        <end position="361"/>
    </location>
</feature>
<gene>
    <name evidence="3" type="ORF">OPV22_010198</name>
</gene>
<dbReference type="Gene3D" id="3.30.420.10">
    <property type="entry name" value="Ribonuclease H-like superfamily/Ribonuclease H"/>
    <property type="match status" value="1"/>
</dbReference>
<keyword evidence="4" id="KW-1185">Reference proteome</keyword>
<evidence type="ECO:0000313" key="4">
    <source>
        <dbReference type="Proteomes" id="UP001222027"/>
    </source>
</evidence>
<reference evidence="3 4" key="1">
    <citation type="submission" date="2022-12" db="EMBL/GenBank/DDBJ databases">
        <title>Chromosome-scale assembly of the Ensete ventricosum genome.</title>
        <authorList>
            <person name="Dussert Y."/>
            <person name="Stocks J."/>
            <person name="Wendawek A."/>
            <person name="Woldeyes F."/>
            <person name="Nichols R.A."/>
            <person name="Borrell J.S."/>
        </authorList>
    </citation>
    <scope>NUCLEOTIDE SEQUENCE [LARGE SCALE GENOMIC DNA]</scope>
    <source>
        <strain evidence="4">cv. Maze</strain>
        <tissue evidence="3">Seeds</tissue>
    </source>
</reference>
<evidence type="ECO:0000259" key="2">
    <source>
        <dbReference type="PROSITE" id="PS50994"/>
    </source>
</evidence>
<dbReference type="GO" id="GO:0003676">
    <property type="term" value="F:nucleic acid binding"/>
    <property type="evidence" value="ECO:0007669"/>
    <property type="project" value="InterPro"/>
</dbReference>
<dbReference type="GO" id="GO:0015074">
    <property type="term" value="P:DNA integration"/>
    <property type="evidence" value="ECO:0007669"/>
    <property type="project" value="InterPro"/>
</dbReference>
<dbReference type="InterPro" id="IPR050951">
    <property type="entry name" value="Retrovirus_Pol_polyprotein"/>
</dbReference>
<dbReference type="InterPro" id="IPR012337">
    <property type="entry name" value="RNaseH-like_sf"/>
</dbReference>
<dbReference type="Proteomes" id="UP001222027">
    <property type="component" value="Unassembled WGS sequence"/>
</dbReference>
<organism evidence="3 4">
    <name type="scientific">Ensete ventricosum</name>
    <name type="common">Abyssinian banana</name>
    <name type="synonym">Musa ensete</name>
    <dbReference type="NCBI Taxonomy" id="4639"/>
    <lineage>
        <taxon>Eukaryota</taxon>
        <taxon>Viridiplantae</taxon>
        <taxon>Streptophyta</taxon>
        <taxon>Embryophyta</taxon>
        <taxon>Tracheophyta</taxon>
        <taxon>Spermatophyta</taxon>
        <taxon>Magnoliopsida</taxon>
        <taxon>Liliopsida</taxon>
        <taxon>Zingiberales</taxon>
        <taxon>Musaceae</taxon>
        <taxon>Ensete</taxon>
    </lineage>
</organism>
<dbReference type="PANTHER" id="PTHR37984:SF5">
    <property type="entry name" value="PROTEIN NYNRIN-LIKE"/>
    <property type="match status" value="1"/>
</dbReference>
<dbReference type="SUPFAM" id="SSF53098">
    <property type="entry name" value="Ribonuclease H-like"/>
    <property type="match status" value="1"/>
</dbReference>
<protein>
    <recommendedName>
        <fullName evidence="5">Integrase catalytic domain-containing protein</fullName>
    </recommendedName>
</protein>
<evidence type="ECO:0000259" key="1">
    <source>
        <dbReference type="PROSITE" id="PS50013"/>
    </source>
</evidence>
<dbReference type="SMART" id="SM00298">
    <property type="entry name" value="CHROMO"/>
    <property type="match status" value="1"/>
</dbReference>
<accession>A0AAV8RKC0</accession>
<feature type="domain" description="Integrase catalytic" evidence="2">
    <location>
        <begin position="1"/>
        <end position="152"/>
    </location>
</feature>
<dbReference type="PROSITE" id="PS50994">
    <property type="entry name" value="INTEGRASE"/>
    <property type="match status" value="1"/>
</dbReference>
<dbReference type="InterPro" id="IPR000953">
    <property type="entry name" value="Chromo/chromo_shadow_dom"/>
</dbReference>
<dbReference type="SUPFAM" id="SSF54160">
    <property type="entry name" value="Chromo domain-like"/>
    <property type="match status" value="1"/>
</dbReference>
<dbReference type="InterPro" id="IPR056924">
    <property type="entry name" value="SH3_Tf2-1"/>
</dbReference>
<dbReference type="Pfam" id="PF24626">
    <property type="entry name" value="SH3_Tf2-1"/>
    <property type="match status" value="1"/>
</dbReference>
<evidence type="ECO:0008006" key="5">
    <source>
        <dbReference type="Google" id="ProtNLM"/>
    </source>
</evidence>
<dbReference type="Pfam" id="PF00385">
    <property type="entry name" value="Chromo"/>
    <property type="match status" value="1"/>
</dbReference>
<comment type="caution">
    <text evidence="3">The sequence shown here is derived from an EMBL/GenBank/DDBJ whole genome shotgun (WGS) entry which is preliminary data.</text>
</comment>
<sequence>MGEHFLRLHIKLAHSRGILVVVDRFSKYATFIAAPLYCSVEEAAKLMMKNVVKYWGVPQNIISDRDSRFLGRFWTELFKLLGSKLYFSISLHPQSDGQTKRINSLLEQYHRHYVSANQRDWVKLLDIAQFSYNLQRSSTSNKSPFEIITGQQPLTPHTLAIGHTGSSPSAYHFAKEWHQNVDIAWAYLEKAVKKMKKWADLGRRPQDFKVGDLVLVKLQPASLQFFRHKVHKGLVHKYEGPFPIISRVGNVSYKLQLPAWFKIHNVFHASNLKAYHSDPQDASRNISTRLPPIRASYEKRVETILADLKTKLPNGAEQTEYLVKWQKLSRTEASWEPEDALRHKEACVKAYHQASTRAWTS</sequence>
<dbReference type="InterPro" id="IPR016197">
    <property type="entry name" value="Chromo-like_dom_sf"/>
</dbReference>
<dbReference type="InterPro" id="IPR001584">
    <property type="entry name" value="Integrase_cat-core"/>
</dbReference>
<proteinExistence type="predicted"/>
<evidence type="ECO:0000313" key="3">
    <source>
        <dbReference type="EMBL" id="KAJ8499646.1"/>
    </source>
</evidence>
<dbReference type="Gene3D" id="2.40.50.40">
    <property type="match status" value="1"/>
</dbReference>
<dbReference type="InterPro" id="IPR023780">
    <property type="entry name" value="Chromo_domain"/>
</dbReference>